<dbReference type="PANTHER" id="PTHR46000">
    <property type="entry name" value="SEVEN TM RECEPTOR-RELATED"/>
    <property type="match status" value="1"/>
</dbReference>
<dbReference type="GeneID" id="9813811"/>
<feature type="transmembrane region" description="Helical" evidence="1">
    <location>
        <begin position="143"/>
        <end position="163"/>
    </location>
</feature>
<dbReference type="SUPFAM" id="SSF81321">
    <property type="entry name" value="Family A G protein-coupled receptor-like"/>
    <property type="match status" value="1"/>
</dbReference>
<organism evidence="2 3">
    <name type="scientific">Caenorhabditis remanei</name>
    <name type="common">Caenorhabditis vulgaris</name>
    <dbReference type="NCBI Taxonomy" id="31234"/>
    <lineage>
        <taxon>Eukaryota</taxon>
        <taxon>Metazoa</taxon>
        <taxon>Ecdysozoa</taxon>
        <taxon>Nematoda</taxon>
        <taxon>Chromadorea</taxon>
        <taxon>Rhabditida</taxon>
        <taxon>Rhabditina</taxon>
        <taxon>Rhabditomorpha</taxon>
        <taxon>Rhabditoidea</taxon>
        <taxon>Rhabditidae</taxon>
        <taxon>Peloderinae</taxon>
        <taxon>Caenorhabditis</taxon>
    </lineage>
</organism>
<evidence type="ECO:0000313" key="2">
    <source>
        <dbReference type="EMBL" id="KAF1749575.1"/>
    </source>
</evidence>
<keyword evidence="1" id="KW-1133">Transmembrane helix</keyword>
<dbReference type="KEGG" id="crq:GCK72_026043"/>
<dbReference type="EMBL" id="WUAV01000006">
    <property type="protein sequence ID" value="KAF1749575.1"/>
    <property type="molecule type" value="Genomic_DNA"/>
</dbReference>
<name>A0A6A5G4E3_CAERE</name>
<dbReference type="CTD" id="9813811"/>
<dbReference type="Pfam" id="PF10326">
    <property type="entry name" value="7TM_GPCR_Str"/>
    <property type="match status" value="2"/>
</dbReference>
<comment type="caution">
    <text evidence="2">The sequence shown here is derived from an EMBL/GenBank/DDBJ whole genome shotgun (WGS) entry which is preliminary data.</text>
</comment>
<feature type="transmembrane region" description="Helical" evidence="1">
    <location>
        <begin position="82"/>
        <end position="105"/>
    </location>
</feature>
<feature type="transmembrane region" description="Helical" evidence="1">
    <location>
        <begin position="169"/>
        <end position="193"/>
    </location>
</feature>
<reference evidence="2 3" key="1">
    <citation type="submission" date="2019-12" db="EMBL/GenBank/DDBJ databases">
        <title>Chromosome-level assembly of the Caenorhabditis remanei genome.</title>
        <authorList>
            <person name="Teterina A.A."/>
            <person name="Willis J.H."/>
            <person name="Phillips P.C."/>
        </authorList>
    </citation>
    <scope>NUCLEOTIDE SEQUENCE [LARGE SCALE GENOMIC DNA]</scope>
    <source>
        <strain evidence="2 3">PX506</strain>
        <tissue evidence="2">Whole organism</tissue>
    </source>
</reference>
<keyword evidence="1" id="KW-0812">Transmembrane</keyword>
<dbReference type="InterPro" id="IPR019428">
    <property type="entry name" value="7TM_GPCR_serpentine_rcpt_Str"/>
</dbReference>
<evidence type="ECO:0000313" key="3">
    <source>
        <dbReference type="Proteomes" id="UP000483820"/>
    </source>
</evidence>
<accession>A0A6A5G4E3</accession>
<sequence length="228" mass="25912">MIFATVEIIVYPNVHNYKAGVLFFSFTESFGLSGSKTKNIPIASYTFFHSATMSLLSVQFIYRYWAVFNVDKLRCFKGRQAVVWFIYCSFFGFQYAIGTFVFWALDEVSSDYFREEVLLRYNANISSFPAMSIVAYDPVDGSITAPTLILFIPITFIIVLPMFNLDISLPSGVLLCSFTLYPAMDSIIVMCVVSEYRITAKKIFKVIRKIIIEIHKSRNEPTATSSAP</sequence>
<evidence type="ECO:0000256" key="1">
    <source>
        <dbReference type="SAM" id="Phobius"/>
    </source>
</evidence>
<dbReference type="RefSeq" id="XP_053580192.1">
    <property type="nucleotide sequence ID" value="XM_053736626.1"/>
</dbReference>
<dbReference type="AlphaFoldDB" id="A0A6A5G4E3"/>
<gene>
    <name evidence="2" type="ORF">GCK72_026043</name>
</gene>
<keyword evidence="1" id="KW-0472">Membrane</keyword>
<dbReference type="PANTHER" id="PTHR46000:SF9">
    <property type="entry name" value="SEVEN TM RECEPTOR"/>
    <property type="match status" value="1"/>
</dbReference>
<feature type="transmembrane region" description="Helical" evidence="1">
    <location>
        <begin position="42"/>
        <end position="62"/>
    </location>
</feature>
<proteinExistence type="predicted"/>
<dbReference type="Proteomes" id="UP000483820">
    <property type="component" value="Chromosome X"/>
</dbReference>
<protein>
    <submittedName>
        <fullName evidence="2">Uncharacterized protein</fullName>
    </submittedName>
</protein>